<dbReference type="InterPro" id="IPR006257">
    <property type="entry name" value="LAT1"/>
</dbReference>
<dbReference type="InterPro" id="IPR003016">
    <property type="entry name" value="2-oxoA_DH_lipoyl-BS"/>
</dbReference>
<dbReference type="Gene3D" id="3.30.559.10">
    <property type="entry name" value="Chloramphenicol acetyltransferase-like domain"/>
    <property type="match status" value="1"/>
</dbReference>
<comment type="subunit">
    <text evidence="2">Forms a 24-polypeptide structural core with octahedral symmetry.</text>
</comment>
<dbReference type="EC" id="2.3.1.12" evidence="8"/>
<protein>
    <recommendedName>
        <fullName evidence="8">Acetyltransferase component of pyruvate dehydrogenase complex</fullName>
        <ecNumber evidence="8">2.3.1.12</ecNumber>
    </recommendedName>
</protein>
<dbReference type="Gene3D" id="2.40.50.100">
    <property type="match status" value="1"/>
</dbReference>
<dbReference type="Pfam" id="PF00364">
    <property type="entry name" value="Biotin_lipoyl"/>
    <property type="match status" value="1"/>
</dbReference>
<evidence type="ECO:0000256" key="5">
    <source>
        <dbReference type="ARBA" id="ARBA00023315"/>
    </source>
</evidence>
<evidence type="ECO:0000256" key="3">
    <source>
        <dbReference type="ARBA" id="ARBA00022679"/>
    </source>
</evidence>
<dbReference type="GO" id="GO:0006086">
    <property type="term" value="P:pyruvate decarboxylation to acetyl-CoA"/>
    <property type="evidence" value="ECO:0007669"/>
    <property type="project" value="InterPro"/>
</dbReference>
<evidence type="ECO:0000256" key="7">
    <source>
        <dbReference type="ARBA" id="ARBA00048370"/>
    </source>
</evidence>
<comment type="cofactor">
    <cofactor evidence="8">
        <name>(R)-lipoate</name>
        <dbReference type="ChEBI" id="CHEBI:83088"/>
    </cofactor>
    <text evidence="8">Binds 1 lipoyl cofactor covalently.</text>
</comment>
<keyword evidence="5 8" id="KW-0012">Acyltransferase</keyword>
<comment type="function">
    <text evidence="6">The pyruvate dehydrogenase complex catalyzes the overall conversion of pyruvate to acetyl-CoA and CO(2). It contains multiple copies of three enzymatic components: pyruvate dehydrogenase (E1), dihydrolipoamide acetyltransferase (E2) and lipoamide dehydrogenase (E3).</text>
</comment>
<dbReference type="Pfam" id="PF02817">
    <property type="entry name" value="E3_binding"/>
    <property type="match status" value="1"/>
</dbReference>
<dbReference type="KEGG" id="pbal:CPBP_01184"/>
<dbReference type="InterPro" id="IPR000089">
    <property type="entry name" value="Biotin_lipoyl"/>
</dbReference>
<evidence type="ECO:0000259" key="9">
    <source>
        <dbReference type="PROSITE" id="PS50968"/>
    </source>
</evidence>
<keyword evidence="3 8" id="KW-0808">Transferase</keyword>
<name>A0A7L9RV29_9PROT</name>
<evidence type="ECO:0000256" key="2">
    <source>
        <dbReference type="ARBA" id="ARBA00011484"/>
    </source>
</evidence>
<dbReference type="Proteomes" id="UP000594001">
    <property type="component" value="Chromosome"/>
</dbReference>
<proteinExistence type="inferred from homology"/>
<dbReference type="PANTHER" id="PTHR23151">
    <property type="entry name" value="DIHYDROLIPOAMIDE ACETYL/SUCCINYL-TRANSFERASE-RELATED"/>
    <property type="match status" value="1"/>
</dbReference>
<dbReference type="Pfam" id="PF00198">
    <property type="entry name" value="2-oxoacid_dh"/>
    <property type="match status" value="1"/>
</dbReference>
<dbReference type="GO" id="GO:0045254">
    <property type="term" value="C:pyruvate dehydrogenase complex"/>
    <property type="evidence" value="ECO:0007669"/>
    <property type="project" value="UniProtKB-UniRule"/>
</dbReference>
<organism evidence="11 12">
    <name type="scientific">Candidatus Bodocaedibacter vickermanii</name>
    <dbReference type="NCBI Taxonomy" id="2741701"/>
    <lineage>
        <taxon>Bacteria</taxon>
        <taxon>Pseudomonadati</taxon>
        <taxon>Pseudomonadota</taxon>
        <taxon>Alphaproteobacteria</taxon>
        <taxon>Holosporales</taxon>
        <taxon>Candidatus Paracaedibacteraceae</taxon>
        <taxon>Candidatus Bodocaedibacter</taxon>
    </lineage>
</organism>
<comment type="similarity">
    <text evidence="1 8">Belongs to the 2-oxoacid dehydrogenase family.</text>
</comment>
<dbReference type="InterPro" id="IPR001078">
    <property type="entry name" value="2-oxoacid_DH_actylTfrase"/>
</dbReference>
<accession>A0A7L9RV29</accession>
<feature type="domain" description="Peripheral subunit-binding (PSBD)" evidence="10">
    <location>
        <begin position="126"/>
        <end position="163"/>
    </location>
</feature>
<sequence>MPIEILMPALSPTMEEGNLVKWHKKEGDTITAGTVIAEIETDKATMEVEAVDEGILGKILIPEGTDSVKVNTLIALLLEKGEDASALTGYVGTTVASSQTVEKTSAAMVEGVPVLQSSIASSDRVFATPLAKRIAEQKGVDLQHVEGSGPHGRVIKADVESFYPKAIQATSPILNVGGHHDVKLSNMRKVIAKRLTESKQSIPHFYLTLKCELDKVLAMRSEINVSREKDTRISVNDFVIKALAMALATTEDANVMWLGDAMRHFNTVDMSVAVAIDGGLVTPIIKNAELKTLSQISSEMRDLAVRARAGKLKPEEFQGGTFSLSNLGMYGIDEFSAIINPPQAGILAVGAGVEQPVIKDGNVSIATIMTATLSVDHRAIDGAVGARLLGNFKKFIENPVRMLV</sequence>
<feature type="domain" description="Lipoyl-binding" evidence="9">
    <location>
        <begin position="2"/>
        <end position="78"/>
    </location>
</feature>
<keyword evidence="4 8" id="KW-0450">Lipoyl</keyword>
<evidence type="ECO:0000256" key="4">
    <source>
        <dbReference type="ARBA" id="ARBA00022823"/>
    </source>
</evidence>
<dbReference type="InterPro" id="IPR023213">
    <property type="entry name" value="CAT-like_dom_sf"/>
</dbReference>
<dbReference type="SUPFAM" id="SSF51230">
    <property type="entry name" value="Single hybrid motif"/>
    <property type="match status" value="1"/>
</dbReference>
<dbReference type="GO" id="GO:0004742">
    <property type="term" value="F:dihydrolipoyllysine-residue acetyltransferase activity"/>
    <property type="evidence" value="ECO:0007669"/>
    <property type="project" value="UniProtKB-UniRule"/>
</dbReference>
<evidence type="ECO:0000313" key="11">
    <source>
        <dbReference type="EMBL" id="QOL20391.1"/>
    </source>
</evidence>
<dbReference type="FunFam" id="3.30.559.10:FF:000003">
    <property type="entry name" value="Acetyltransferase component of pyruvate dehydrogenase complex"/>
    <property type="match status" value="1"/>
</dbReference>
<keyword evidence="11" id="KW-0670">Pyruvate</keyword>
<comment type="catalytic activity">
    <reaction evidence="7 8">
        <text>N(6)-[(R)-dihydrolipoyl]-L-lysyl-[protein] + acetyl-CoA = N(6)-[(R)-S(8)-acetyldihydrolipoyl]-L-lysyl-[protein] + CoA</text>
        <dbReference type="Rhea" id="RHEA:17017"/>
        <dbReference type="Rhea" id="RHEA-COMP:10475"/>
        <dbReference type="Rhea" id="RHEA-COMP:10478"/>
        <dbReference type="ChEBI" id="CHEBI:57287"/>
        <dbReference type="ChEBI" id="CHEBI:57288"/>
        <dbReference type="ChEBI" id="CHEBI:83100"/>
        <dbReference type="ChEBI" id="CHEBI:83111"/>
        <dbReference type="EC" id="2.3.1.12"/>
    </reaction>
</comment>
<dbReference type="InterPro" id="IPR004167">
    <property type="entry name" value="PSBD"/>
</dbReference>
<dbReference type="InterPro" id="IPR011053">
    <property type="entry name" value="Single_hybrid_motif"/>
</dbReference>
<evidence type="ECO:0000256" key="6">
    <source>
        <dbReference type="ARBA" id="ARBA00025211"/>
    </source>
</evidence>
<dbReference type="PANTHER" id="PTHR23151:SF90">
    <property type="entry name" value="DIHYDROLIPOYLLYSINE-RESIDUE ACETYLTRANSFERASE COMPONENT OF PYRUVATE DEHYDROGENASE COMPLEX, MITOCHONDRIAL-RELATED"/>
    <property type="match status" value="1"/>
</dbReference>
<evidence type="ECO:0000256" key="1">
    <source>
        <dbReference type="ARBA" id="ARBA00007317"/>
    </source>
</evidence>
<dbReference type="FunFam" id="2.40.50.100:FF:000010">
    <property type="entry name" value="Acetyltransferase component of pyruvate dehydrogenase complex"/>
    <property type="match status" value="1"/>
</dbReference>
<dbReference type="SUPFAM" id="SSF52777">
    <property type="entry name" value="CoA-dependent acyltransferases"/>
    <property type="match status" value="1"/>
</dbReference>
<dbReference type="EMBL" id="CP054719">
    <property type="protein sequence ID" value="QOL20391.1"/>
    <property type="molecule type" value="Genomic_DNA"/>
</dbReference>
<gene>
    <name evidence="11" type="primary">pdhC</name>
    <name evidence="11" type="ORF">CPBP_01184</name>
</gene>
<dbReference type="PROSITE" id="PS00189">
    <property type="entry name" value="LIPOYL"/>
    <property type="match status" value="1"/>
</dbReference>
<evidence type="ECO:0000256" key="8">
    <source>
        <dbReference type="RuleBase" id="RU361137"/>
    </source>
</evidence>
<dbReference type="PROSITE" id="PS51826">
    <property type="entry name" value="PSBD"/>
    <property type="match status" value="1"/>
</dbReference>
<dbReference type="PROSITE" id="PS50968">
    <property type="entry name" value="BIOTINYL_LIPOYL"/>
    <property type="match status" value="1"/>
</dbReference>
<dbReference type="CDD" id="cd06849">
    <property type="entry name" value="lipoyl_domain"/>
    <property type="match status" value="1"/>
</dbReference>
<dbReference type="RefSeq" id="WP_350331938.1">
    <property type="nucleotide sequence ID" value="NZ_CP054719.1"/>
</dbReference>
<evidence type="ECO:0000313" key="12">
    <source>
        <dbReference type="Proteomes" id="UP000594001"/>
    </source>
</evidence>
<dbReference type="AlphaFoldDB" id="A0A7L9RV29"/>
<dbReference type="NCBIfam" id="TIGR01349">
    <property type="entry name" value="PDHac_trf_mito"/>
    <property type="match status" value="1"/>
</dbReference>
<dbReference type="InterPro" id="IPR036625">
    <property type="entry name" value="E3-bd_dom_sf"/>
</dbReference>
<evidence type="ECO:0000259" key="10">
    <source>
        <dbReference type="PROSITE" id="PS51826"/>
    </source>
</evidence>
<keyword evidence="12" id="KW-1185">Reference proteome</keyword>
<dbReference type="InterPro" id="IPR045257">
    <property type="entry name" value="E2/Pdx1"/>
</dbReference>
<dbReference type="Gene3D" id="4.10.320.10">
    <property type="entry name" value="E3-binding domain"/>
    <property type="match status" value="1"/>
</dbReference>
<dbReference type="SUPFAM" id="SSF47005">
    <property type="entry name" value="Peripheral subunit-binding domain of 2-oxo acid dehydrogenase complex"/>
    <property type="match status" value="1"/>
</dbReference>
<reference evidence="11 12" key="1">
    <citation type="submission" date="2020-06" db="EMBL/GenBank/DDBJ databases">
        <title>The endosymbiont of the kinetoplastid Bodo saltans is a Paracaedibacter-like alpha-proteobacterium possessing a putative toxin-antitoxin system.</title>
        <authorList>
            <person name="Midha S."/>
            <person name="Rigden D.J."/>
            <person name="Siozios S."/>
            <person name="Hurst G.D.D."/>
            <person name="Jackson A.P."/>
        </authorList>
    </citation>
    <scope>NUCLEOTIDE SEQUENCE [LARGE SCALE GENOMIC DNA]</scope>
    <source>
        <strain evidence="11">Lake Konstanz</strain>
    </source>
</reference>